<sequence length="87" mass="10755">MEEPTIPSSYHTFMRLIRRFQEEDPGVRRKVLKQRIIDLLDLPPEKDDPYWDEQEFSYLRSSRTRRQLFEDRFNLAMHRIRKEEGKS</sequence>
<evidence type="ECO:0000313" key="1">
    <source>
        <dbReference type="EMBL" id="MYH60635.1"/>
    </source>
</evidence>
<proteinExistence type="predicted"/>
<organism evidence="1">
    <name type="scientific">Caldilineaceae bacterium SB0675_bin_29</name>
    <dbReference type="NCBI Taxonomy" id="2605266"/>
    <lineage>
        <taxon>Bacteria</taxon>
        <taxon>Bacillati</taxon>
        <taxon>Chloroflexota</taxon>
        <taxon>Caldilineae</taxon>
        <taxon>Caldilineales</taxon>
        <taxon>Caldilineaceae</taxon>
    </lineage>
</organism>
<comment type="caution">
    <text evidence="1">The sequence shown here is derived from an EMBL/GenBank/DDBJ whole genome shotgun (WGS) entry which is preliminary data.</text>
</comment>
<gene>
    <name evidence="1" type="ORF">F4148_02330</name>
</gene>
<dbReference type="AlphaFoldDB" id="A0A6B1G056"/>
<protein>
    <submittedName>
        <fullName evidence="1">Uncharacterized protein</fullName>
    </submittedName>
</protein>
<accession>A0A6B1G056</accession>
<reference evidence="1" key="1">
    <citation type="submission" date="2019-09" db="EMBL/GenBank/DDBJ databases">
        <title>Characterisation of the sponge microbiome using genome-centric metagenomics.</title>
        <authorList>
            <person name="Engelberts J.P."/>
            <person name="Robbins S.J."/>
            <person name="De Goeij J.M."/>
            <person name="Aranda M."/>
            <person name="Bell S.C."/>
            <person name="Webster N.S."/>
        </authorList>
    </citation>
    <scope>NUCLEOTIDE SEQUENCE</scope>
    <source>
        <strain evidence="1">SB0675_bin_29</strain>
    </source>
</reference>
<name>A0A6B1G056_9CHLR</name>
<dbReference type="EMBL" id="VYDA01000089">
    <property type="protein sequence ID" value="MYH60635.1"/>
    <property type="molecule type" value="Genomic_DNA"/>
</dbReference>